<feature type="compositionally biased region" description="Basic and acidic residues" evidence="1">
    <location>
        <begin position="202"/>
        <end position="218"/>
    </location>
</feature>
<evidence type="ECO:0000313" key="2">
    <source>
        <dbReference type="Proteomes" id="UP000887564"/>
    </source>
</evidence>
<feature type="region of interest" description="Disordered" evidence="1">
    <location>
        <begin position="1"/>
        <end position="21"/>
    </location>
</feature>
<feature type="compositionally biased region" description="Acidic residues" evidence="1">
    <location>
        <begin position="179"/>
        <end position="188"/>
    </location>
</feature>
<feature type="compositionally biased region" description="Basic and acidic residues" evidence="1">
    <location>
        <begin position="161"/>
        <end position="174"/>
    </location>
</feature>
<sequence>MDETTTADNSQHRDSVSTARQKRLELLAQLAAKTQPKLGRMMSKEVDLATEEEKKSCADEWFERRFGHIATKTPQPTTELSLLEEQVMKGEITGVSARQKLQEAIMKSLAEKRRKEQEKRWQIYKADNFIEDQQQEEEEILSDPESELSGDGGVEDEGEEEVCRLEEEKGESKPKCVFLDDEAEESDEGTISSFDEQEEEEKGPRDDQPKDGKSENIKEEALKDVGKVMFGFSVHMSLMEDMFVFEEAKADYDTTEMPNKEETQDVLALCSGTFGPSASNETTWKICNNDKAAVVKDTFDSVSMNDVLGLCSGRLVDSDVVRPPQSDTARLEHGIAFCMTRGLVLLLQEQLLSLGFYMQAQNDAVTTLLTAVAFDEWLSCDRAPLTNDDDIELVTTKRRSRKIVLSESEDEEDLHGEDHQGKSGDLLSVCHLEKFVVQMEEGGILML</sequence>
<proteinExistence type="predicted"/>
<dbReference type="Proteomes" id="UP000887564">
    <property type="component" value="Unplaced"/>
</dbReference>
<name>A0A914RHE6_PAREQ</name>
<evidence type="ECO:0000313" key="3">
    <source>
        <dbReference type="WBParaSite" id="PEQ_0000574501-mRNA-1"/>
    </source>
</evidence>
<keyword evidence="2" id="KW-1185">Reference proteome</keyword>
<accession>A0A914RHE6</accession>
<evidence type="ECO:0000256" key="1">
    <source>
        <dbReference type="SAM" id="MobiDB-lite"/>
    </source>
</evidence>
<dbReference type="WBParaSite" id="PEQ_0000574501-mRNA-1">
    <property type="protein sequence ID" value="PEQ_0000574501-mRNA-1"/>
    <property type="gene ID" value="PEQ_0000574501"/>
</dbReference>
<feature type="compositionally biased region" description="Acidic residues" evidence="1">
    <location>
        <begin position="129"/>
        <end position="160"/>
    </location>
</feature>
<feature type="region of interest" description="Disordered" evidence="1">
    <location>
        <begin position="125"/>
        <end position="218"/>
    </location>
</feature>
<reference evidence="3" key="1">
    <citation type="submission" date="2022-11" db="UniProtKB">
        <authorList>
            <consortium name="WormBaseParasite"/>
        </authorList>
    </citation>
    <scope>IDENTIFICATION</scope>
</reference>
<organism evidence="2 3">
    <name type="scientific">Parascaris equorum</name>
    <name type="common">Equine roundworm</name>
    <dbReference type="NCBI Taxonomy" id="6256"/>
    <lineage>
        <taxon>Eukaryota</taxon>
        <taxon>Metazoa</taxon>
        <taxon>Ecdysozoa</taxon>
        <taxon>Nematoda</taxon>
        <taxon>Chromadorea</taxon>
        <taxon>Rhabditida</taxon>
        <taxon>Spirurina</taxon>
        <taxon>Ascaridomorpha</taxon>
        <taxon>Ascaridoidea</taxon>
        <taxon>Ascarididae</taxon>
        <taxon>Parascaris</taxon>
    </lineage>
</organism>
<dbReference type="AlphaFoldDB" id="A0A914RHE6"/>
<protein>
    <submittedName>
        <fullName evidence="3">Uncharacterized protein</fullName>
    </submittedName>
</protein>